<comment type="caution">
    <text evidence="2">The sequence shown here is derived from an EMBL/GenBank/DDBJ whole genome shotgun (WGS) entry which is preliminary data.</text>
</comment>
<proteinExistence type="predicted"/>
<keyword evidence="3" id="KW-1185">Reference proteome</keyword>
<dbReference type="Proteomes" id="UP001345827">
    <property type="component" value="Unassembled WGS sequence"/>
</dbReference>
<accession>A0AAV9PUM6</accession>
<dbReference type="AlphaFoldDB" id="A0AAV9PUM6"/>
<protein>
    <recommendedName>
        <fullName evidence="4">VWFA domain-containing protein</fullName>
    </recommendedName>
</protein>
<evidence type="ECO:0008006" key="4">
    <source>
        <dbReference type="Google" id="ProtNLM"/>
    </source>
</evidence>
<gene>
    <name evidence="2" type="ORF">LTR25_011126</name>
</gene>
<sequence length="344" mass="38340">MGIAELQAKATKAAQSQQEVAPQWLLEANVDKKRNDIPDIAPPAYKEATEGPSDIKPTGNEDYDELVQECRAVIVKVIHYNEWQTSYTEAQINGKALKGPAIVRKIMQLQEGFPRKYAIYIAATCLCDWVFLIDDSGSMNDDRFSYVEWIGCFLGEIAGLTDEDGFQVRAMNTELSKLKNAAGEELQGHCKSADDFKTILKYIKEQMKIQQEKWGTGQLGTPEGTTYLKKIFEPMIKARIKRNEFRAPTRLFVLGDGRPTNEDTGLITKYKQTEKHVPGNPESEAEVVMKGALADTFNFLEQTAGHSKRSMSIMGRRSTNPWGKNGLTIMSGVVGRVNSAGKFG</sequence>
<feature type="region of interest" description="Disordered" evidence="1">
    <location>
        <begin position="35"/>
        <end position="59"/>
    </location>
</feature>
<reference evidence="2 3" key="1">
    <citation type="submission" date="2023-06" db="EMBL/GenBank/DDBJ databases">
        <title>Black Yeasts Isolated from many extreme environments.</title>
        <authorList>
            <person name="Coleine C."/>
            <person name="Stajich J.E."/>
            <person name="Selbmann L."/>
        </authorList>
    </citation>
    <scope>NUCLEOTIDE SEQUENCE [LARGE SCALE GENOMIC DNA]</scope>
    <source>
        <strain evidence="2 3">CCFEE 5887</strain>
    </source>
</reference>
<evidence type="ECO:0000313" key="3">
    <source>
        <dbReference type="Proteomes" id="UP001345827"/>
    </source>
</evidence>
<evidence type="ECO:0000313" key="2">
    <source>
        <dbReference type="EMBL" id="KAK5527513.1"/>
    </source>
</evidence>
<dbReference type="PANTHER" id="PTHR34706">
    <property type="entry name" value="SLR1338 PROTEIN"/>
    <property type="match status" value="1"/>
</dbReference>
<organism evidence="2 3">
    <name type="scientific">Vermiconidia calcicola</name>
    <dbReference type="NCBI Taxonomy" id="1690605"/>
    <lineage>
        <taxon>Eukaryota</taxon>
        <taxon>Fungi</taxon>
        <taxon>Dikarya</taxon>
        <taxon>Ascomycota</taxon>
        <taxon>Pezizomycotina</taxon>
        <taxon>Dothideomycetes</taxon>
        <taxon>Dothideomycetidae</taxon>
        <taxon>Mycosphaerellales</taxon>
        <taxon>Extremaceae</taxon>
        <taxon>Vermiconidia</taxon>
    </lineage>
</organism>
<dbReference type="InterPro" id="IPR036465">
    <property type="entry name" value="vWFA_dom_sf"/>
</dbReference>
<dbReference type="PANTHER" id="PTHR34706:SF1">
    <property type="entry name" value="VWFA DOMAIN-CONTAINING PROTEIN"/>
    <property type="match status" value="1"/>
</dbReference>
<name>A0AAV9PUM6_9PEZI</name>
<evidence type="ECO:0000256" key="1">
    <source>
        <dbReference type="SAM" id="MobiDB-lite"/>
    </source>
</evidence>
<dbReference type="SUPFAM" id="SSF53300">
    <property type="entry name" value="vWA-like"/>
    <property type="match status" value="1"/>
</dbReference>
<dbReference type="EMBL" id="JAXLQG010000049">
    <property type="protein sequence ID" value="KAK5527513.1"/>
    <property type="molecule type" value="Genomic_DNA"/>
</dbReference>